<dbReference type="GO" id="GO:0046983">
    <property type="term" value="F:protein dimerization activity"/>
    <property type="evidence" value="ECO:0007669"/>
    <property type="project" value="InterPro"/>
</dbReference>
<feature type="non-terminal residue" evidence="3">
    <location>
        <position position="364"/>
    </location>
</feature>
<gene>
    <name evidence="3" type="ORF">MNBD_ACTINO01-1953</name>
</gene>
<keyword evidence="1" id="KW-0472">Membrane</keyword>
<name>A0A3B0T451_9ZZZZ</name>
<sequence>MTGTPSWSHRLRITSIIIHIGAFAVAVVGTVVVSGVTTDTAVAIGISTVGVLIALATPIPFPKGSWLGAASVAIGIVLYSFATALTGGLTSSFALLPVASIFLAAIGGSHRFALPAAALAILGVTLISTIGTSSSLNDVARISAIYGLTAIAFSEIQRAIASESKRAADILLATKAALSRAERLTATHDLLEDLVTIATSPDINAVATAQDTLRDVAVILPDAPARIVANGDVILARRGTTPPSTPTTSVPISWQDRPLARLELWTGDEGITTTEAAALHQTLAPVGLAIDNDLMLQKLAGMTIQRERLRLARELHDDIAPSIASVGLALDMILMAGDLSPDQARNLEATRSNVTRLVDTVRNR</sequence>
<evidence type="ECO:0000259" key="2">
    <source>
        <dbReference type="PROSITE" id="PS50209"/>
    </source>
</evidence>
<dbReference type="Gene3D" id="1.20.5.1930">
    <property type="match status" value="1"/>
</dbReference>
<dbReference type="GO" id="GO:0000155">
    <property type="term" value="F:phosphorelay sensor kinase activity"/>
    <property type="evidence" value="ECO:0007669"/>
    <property type="project" value="InterPro"/>
</dbReference>
<dbReference type="InterPro" id="IPR011712">
    <property type="entry name" value="Sig_transdc_His_kin_sub3_dim/P"/>
</dbReference>
<dbReference type="InterPro" id="IPR001315">
    <property type="entry name" value="CARD"/>
</dbReference>
<dbReference type="AlphaFoldDB" id="A0A3B0T451"/>
<organism evidence="3">
    <name type="scientific">hydrothermal vent metagenome</name>
    <dbReference type="NCBI Taxonomy" id="652676"/>
    <lineage>
        <taxon>unclassified sequences</taxon>
        <taxon>metagenomes</taxon>
        <taxon>ecological metagenomes</taxon>
    </lineage>
</organism>
<dbReference type="PROSITE" id="PS50209">
    <property type="entry name" value="CARD"/>
    <property type="match status" value="1"/>
</dbReference>
<keyword evidence="1" id="KW-0812">Transmembrane</keyword>
<dbReference type="Pfam" id="PF07730">
    <property type="entry name" value="HisKA_3"/>
    <property type="match status" value="1"/>
</dbReference>
<proteinExistence type="predicted"/>
<dbReference type="GO" id="GO:0016020">
    <property type="term" value="C:membrane"/>
    <property type="evidence" value="ECO:0007669"/>
    <property type="project" value="InterPro"/>
</dbReference>
<feature type="transmembrane region" description="Helical" evidence="1">
    <location>
        <begin position="64"/>
        <end position="82"/>
    </location>
</feature>
<accession>A0A3B0T451</accession>
<evidence type="ECO:0000256" key="1">
    <source>
        <dbReference type="SAM" id="Phobius"/>
    </source>
</evidence>
<dbReference type="GO" id="GO:0042981">
    <property type="term" value="P:regulation of apoptotic process"/>
    <property type="evidence" value="ECO:0007669"/>
    <property type="project" value="InterPro"/>
</dbReference>
<feature type="domain" description="CARD" evidence="2">
    <location>
        <begin position="296"/>
        <end position="364"/>
    </location>
</feature>
<protein>
    <recommendedName>
        <fullName evidence="2">CARD domain-containing protein</fullName>
    </recommendedName>
</protein>
<dbReference type="EMBL" id="UOEI01000694">
    <property type="protein sequence ID" value="VAW09202.1"/>
    <property type="molecule type" value="Genomic_DNA"/>
</dbReference>
<feature type="transmembrane region" description="Helical" evidence="1">
    <location>
        <begin position="12"/>
        <end position="34"/>
    </location>
</feature>
<feature type="transmembrane region" description="Helical" evidence="1">
    <location>
        <begin position="40"/>
        <end position="57"/>
    </location>
</feature>
<reference evidence="3" key="1">
    <citation type="submission" date="2018-06" db="EMBL/GenBank/DDBJ databases">
        <authorList>
            <person name="Zhirakovskaya E."/>
        </authorList>
    </citation>
    <scope>NUCLEOTIDE SEQUENCE</scope>
</reference>
<keyword evidence="1" id="KW-1133">Transmembrane helix</keyword>
<evidence type="ECO:0000313" key="3">
    <source>
        <dbReference type="EMBL" id="VAW09202.1"/>
    </source>
</evidence>
<feature type="transmembrane region" description="Helical" evidence="1">
    <location>
        <begin position="88"/>
        <end position="106"/>
    </location>
</feature>